<dbReference type="AlphaFoldDB" id="A0A4Y2S284"/>
<gene>
    <name evidence="1" type="ORF">AVEN_59622_1</name>
</gene>
<dbReference type="Proteomes" id="UP000499080">
    <property type="component" value="Unassembled WGS sequence"/>
</dbReference>
<protein>
    <submittedName>
        <fullName evidence="1">Uncharacterized protein</fullName>
    </submittedName>
</protein>
<accession>A0A4Y2S284</accession>
<keyword evidence="2" id="KW-1185">Reference proteome</keyword>
<proteinExistence type="predicted"/>
<dbReference type="EMBL" id="BGPR01019227">
    <property type="protein sequence ID" value="GBN81340.1"/>
    <property type="molecule type" value="Genomic_DNA"/>
</dbReference>
<evidence type="ECO:0000313" key="2">
    <source>
        <dbReference type="Proteomes" id="UP000499080"/>
    </source>
</evidence>
<reference evidence="1 2" key="1">
    <citation type="journal article" date="2019" name="Sci. Rep.">
        <title>Orb-weaving spider Araneus ventricosus genome elucidates the spidroin gene catalogue.</title>
        <authorList>
            <person name="Kono N."/>
            <person name="Nakamura H."/>
            <person name="Ohtoshi R."/>
            <person name="Moran D.A.P."/>
            <person name="Shinohara A."/>
            <person name="Yoshida Y."/>
            <person name="Fujiwara M."/>
            <person name="Mori M."/>
            <person name="Tomita M."/>
            <person name="Arakawa K."/>
        </authorList>
    </citation>
    <scope>NUCLEOTIDE SEQUENCE [LARGE SCALE GENOMIC DNA]</scope>
</reference>
<evidence type="ECO:0000313" key="1">
    <source>
        <dbReference type="EMBL" id="GBN81340.1"/>
    </source>
</evidence>
<sequence length="95" mass="10588">MSIFGSDDPIVLTSMQGKNESLMGQDQGCRPSDPISPIPANECVLLCSLLCGVLHYRPGTKPLNSRALIEPHKNQSHYRRLWECLLPRQVDHCAC</sequence>
<comment type="caution">
    <text evidence="1">The sequence shown here is derived from an EMBL/GenBank/DDBJ whole genome shotgun (WGS) entry which is preliminary data.</text>
</comment>
<name>A0A4Y2S284_ARAVE</name>
<organism evidence="1 2">
    <name type="scientific">Araneus ventricosus</name>
    <name type="common">Orbweaver spider</name>
    <name type="synonym">Epeira ventricosa</name>
    <dbReference type="NCBI Taxonomy" id="182803"/>
    <lineage>
        <taxon>Eukaryota</taxon>
        <taxon>Metazoa</taxon>
        <taxon>Ecdysozoa</taxon>
        <taxon>Arthropoda</taxon>
        <taxon>Chelicerata</taxon>
        <taxon>Arachnida</taxon>
        <taxon>Araneae</taxon>
        <taxon>Araneomorphae</taxon>
        <taxon>Entelegynae</taxon>
        <taxon>Araneoidea</taxon>
        <taxon>Araneidae</taxon>
        <taxon>Araneus</taxon>
    </lineage>
</organism>